<organism evidence="3 4">
    <name type="scientific">Desulfurobacterium thermolithotrophum (strain DSM 11699 / BSA)</name>
    <dbReference type="NCBI Taxonomy" id="868864"/>
    <lineage>
        <taxon>Bacteria</taxon>
        <taxon>Pseudomonadati</taxon>
        <taxon>Aquificota</taxon>
        <taxon>Aquificia</taxon>
        <taxon>Desulfurobacteriales</taxon>
        <taxon>Desulfurobacteriaceae</taxon>
        <taxon>Desulfurobacterium</taxon>
    </lineage>
</organism>
<feature type="signal peptide" evidence="2">
    <location>
        <begin position="1"/>
        <end position="19"/>
    </location>
</feature>
<name>F0S0I9_DESTD</name>
<dbReference type="InParanoid" id="F0S0I9"/>
<keyword evidence="2" id="KW-0732">Signal</keyword>
<dbReference type="Proteomes" id="UP000007102">
    <property type="component" value="Chromosome"/>
</dbReference>
<evidence type="ECO:0000313" key="3">
    <source>
        <dbReference type="EMBL" id="ADY72717.1"/>
    </source>
</evidence>
<feature type="chain" id="PRO_5003259851" description="Fibronectin type III domain protein" evidence="2">
    <location>
        <begin position="20"/>
        <end position="308"/>
    </location>
</feature>
<dbReference type="Gene3D" id="2.60.40.10">
    <property type="entry name" value="Immunoglobulins"/>
    <property type="match status" value="1"/>
</dbReference>
<evidence type="ECO:0000256" key="2">
    <source>
        <dbReference type="SAM" id="SignalP"/>
    </source>
</evidence>
<gene>
    <name evidence="3" type="ordered locus">Dester_0058</name>
</gene>
<feature type="region of interest" description="Disordered" evidence="1">
    <location>
        <begin position="286"/>
        <end position="308"/>
    </location>
</feature>
<evidence type="ECO:0008006" key="5">
    <source>
        <dbReference type="Google" id="ProtNLM"/>
    </source>
</evidence>
<proteinExistence type="predicted"/>
<protein>
    <recommendedName>
        <fullName evidence="5">Fibronectin type III domain protein</fullName>
    </recommendedName>
</protein>
<dbReference type="KEGG" id="dte:Dester_0058"/>
<accession>F0S0I9</accession>
<dbReference type="OrthoDB" id="11573at2"/>
<evidence type="ECO:0000313" key="4">
    <source>
        <dbReference type="Proteomes" id="UP000007102"/>
    </source>
</evidence>
<keyword evidence="4" id="KW-1185">Reference proteome</keyword>
<dbReference type="EMBL" id="CP002543">
    <property type="protein sequence ID" value="ADY72717.1"/>
    <property type="molecule type" value="Genomic_DNA"/>
</dbReference>
<dbReference type="AlphaFoldDB" id="F0S0I9"/>
<dbReference type="InterPro" id="IPR013783">
    <property type="entry name" value="Ig-like_fold"/>
</dbReference>
<sequence length="308" mass="35209">MRKLLLLCFVPFVFSFTMCGNRGDPLPPLSYSPESPEISKIEEVYKNFLVRWKPIEKFSDGRKLANSKDVYYIVSINFGKEKVKVKDAFFLDNKTISVGERRCYTITAVYRGKYFSQPSESVCVKAEKPIEKIPKILSYKAGDGFVEFRFKPVNGYKIEVFKNADTFSPYQILSPKVNTFIDKKVVNGKEYFYKFRFSKGNVKGRFSKVYKLKPEDRMPPKPPKNAFLIRKGKGCVILWDPSPSKDVVKYIIFRGNEVVGSTNGGIYLFLPNCSNNYYVKAIDKAGNSSKPKEVKEVHNEEGSSNNGK</sequence>
<evidence type="ECO:0000256" key="1">
    <source>
        <dbReference type="SAM" id="MobiDB-lite"/>
    </source>
</evidence>
<dbReference type="STRING" id="868864.Dester_0058"/>
<dbReference type="HOGENOM" id="CLU_902335_0_0_0"/>
<dbReference type="eggNOG" id="COG4733">
    <property type="taxonomic scope" value="Bacteria"/>
</dbReference>
<reference evidence="4" key="2">
    <citation type="submission" date="2011-02" db="EMBL/GenBank/DDBJ databases">
        <title>The complete genome of Desulfurobacterium thermolithotrophum DSM 11699.</title>
        <authorList>
            <consortium name="US DOE Joint Genome Institute (JGI-PGF)"/>
            <person name="Lucas S."/>
            <person name="Copeland A."/>
            <person name="Lapidus A."/>
            <person name="Bruce D."/>
            <person name="Goodwin L."/>
            <person name="Pitluck S."/>
            <person name="Kyrpides N."/>
            <person name="Mavromatis K."/>
            <person name="Pagani I."/>
            <person name="Ivanova N."/>
            <person name="Mikhailova N."/>
            <person name="Daligault H."/>
            <person name="Detter J.C."/>
            <person name="Tapia R."/>
            <person name="Han C."/>
            <person name="Land M."/>
            <person name="Hauser L."/>
            <person name="Markowitz V."/>
            <person name="Cheng J.-F."/>
            <person name="Hugenholtz P."/>
            <person name="Woyke T."/>
            <person name="Wu D."/>
            <person name="Spring S."/>
            <person name="Brambilla E."/>
            <person name="Klenk H.-P."/>
            <person name="Eisen J.A."/>
        </authorList>
    </citation>
    <scope>NUCLEOTIDE SEQUENCE [LARGE SCALE GENOMIC DNA]</scope>
    <source>
        <strain evidence="4">DSM 11699 / BSA</strain>
    </source>
</reference>
<reference evidence="3 4" key="1">
    <citation type="journal article" date="2011" name="Stand. Genomic Sci.">
        <title>Complete genome sequence of the thermophilic sulfur-reducer Desulfurobacterium thermolithotrophum type strain (BSA(T)) from a deep-sea hydrothermal vent.</title>
        <authorList>
            <person name="Goker M."/>
            <person name="Daligault H."/>
            <person name="Mwirichia R."/>
            <person name="Lapidus A."/>
            <person name="Lucas S."/>
            <person name="Deshpande S."/>
            <person name="Pagani I."/>
            <person name="Tapia R."/>
            <person name="Cheng J.F."/>
            <person name="Goodwin L."/>
            <person name="Pitluck S."/>
            <person name="Liolios K."/>
            <person name="Ivanova N."/>
            <person name="Mavromatis K."/>
            <person name="Mikhailova N."/>
            <person name="Pati A."/>
            <person name="Chen A."/>
            <person name="Palaniappan K."/>
            <person name="Han C."/>
            <person name="Land M."/>
            <person name="Hauser L."/>
            <person name="Pan C."/>
            <person name="Brambilla E.M."/>
            <person name="Rohde M."/>
            <person name="Spring S."/>
            <person name="Sikorski J."/>
            <person name="Wirth R."/>
            <person name="Detter J.C."/>
            <person name="Woyke T."/>
            <person name="Bristow J."/>
            <person name="Eisen J.A."/>
            <person name="Markowitz V."/>
            <person name="Hugenholtz P."/>
            <person name="Kyrpides N.C."/>
            <person name="Klenk H.P."/>
        </authorList>
    </citation>
    <scope>NUCLEOTIDE SEQUENCE [LARGE SCALE GENOMIC DNA]</scope>
    <source>
        <strain evidence="4">DSM 11699 / BSA</strain>
    </source>
</reference>
<feature type="compositionally biased region" description="Basic and acidic residues" evidence="1">
    <location>
        <begin position="290"/>
        <end position="301"/>
    </location>
</feature>
<dbReference type="RefSeq" id="WP_013637677.1">
    <property type="nucleotide sequence ID" value="NC_015185.1"/>
</dbReference>